<keyword evidence="6" id="KW-0067">ATP-binding</keyword>
<dbReference type="InterPro" id="IPR003593">
    <property type="entry name" value="AAA+_ATPase"/>
</dbReference>
<evidence type="ECO:0000256" key="4">
    <source>
        <dbReference type="ARBA" id="ARBA00022692"/>
    </source>
</evidence>
<sequence>MKNNLQYFSYFYNYLGYRLLITFFVSLFVGLLDGVGLALFIPLLKLVATSAEGAGEDPVSELVVNYLEIPPTLVNILLLIFVFFALKGVAKFLEGFVRVRYQQYFMRKIRISNIDLLNSYDYKNFIKADVGRIQNTFTGEVGKVNSAFRFYFKAFQYGVLVVVYVSMAFFADPLFSLMVVTGGILTNFLFTFLYKRTKYLSRKLTSENHIFQDLLIQKVAFFKYLKTTGLNIPYSKKLKRNIRSLEGLQRKIGIIDSMLAALREPVVVLIIVVAIYLQVVFFDQNVGLILLSLLLLYRALTFFMAMQEQWNFFLGVSGSMENMEKFSEELKVGRESSGSQIFQGLRDKIRLDHVSFQYDSKEVLKDIELEIRKNETVALVGESGSGKSTLIGIISGLLKPSKGNYFIDKQNVSELENTSLSRHIGYVSQDVNIFNDTIYNNVTFWAEDTSENREKFKQAVEKAAIYNFIKGLPKEEETFLGNNGINLSGGQKQRLAIARELFKKVDLLLLDEATSALDGETEATIQQNIDRLKGQMTIIIIAHRLATIKSADRIVVLKNGKIQAMGSYKELMTDSEVFQEMIEFQNL</sequence>
<evidence type="ECO:0000256" key="7">
    <source>
        <dbReference type="ARBA" id="ARBA00022989"/>
    </source>
</evidence>
<dbReference type="Pfam" id="PF00005">
    <property type="entry name" value="ABC_tran"/>
    <property type="match status" value="1"/>
</dbReference>
<feature type="transmembrane region" description="Helical" evidence="9">
    <location>
        <begin position="150"/>
        <end position="169"/>
    </location>
</feature>
<dbReference type="PROSITE" id="PS50929">
    <property type="entry name" value="ABC_TM1F"/>
    <property type="match status" value="1"/>
</dbReference>
<dbReference type="PROSITE" id="PS50893">
    <property type="entry name" value="ABC_TRANSPORTER_2"/>
    <property type="match status" value="1"/>
</dbReference>
<dbReference type="SUPFAM" id="SSF52540">
    <property type="entry name" value="P-loop containing nucleoside triphosphate hydrolases"/>
    <property type="match status" value="1"/>
</dbReference>
<dbReference type="GO" id="GO:0005524">
    <property type="term" value="F:ATP binding"/>
    <property type="evidence" value="ECO:0007669"/>
    <property type="project" value="UniProtKB-KW"/>
</dbReference>
<keyword evidence="5" id="KW-0547">Nucleotide-binding</keyword>
<dbReference type="InterPro" id="IPR027417">
    <property type="entry name" value="P-loop_NTPase"/>
</dbReference>
<evidence type="ECO:0000313" key="12">
    <source>
        <dbReference type="EMBL" id="SEE77776.1"/>
    </source>
</evidence>
<dbReference type="SUPFAM" id="SSF90123">
    <property type="entry name" value="ABC transporter transmembrane region"/>
    <property type="match status" value="1"/>
</dbReference>
<feature type="domain" description="ABC transmembrane type-1" evidence="11">
    <location>
        <begin position="20"/>
        <end position="315"/>
    </location>
</feature>
<evidence type="ECO:0000313" key="13">
    <source>
        <dbReference type="Proteomes" id="UP000199448"/>
    </source>
</evidence>
<dbReference type="InterPro" id="IPR036640">
    <property type="entry name" value="ABC1_TM_sf"/>
</dbReference>
<reference evidence="12 13" key="1">
    <citation type="submission" date="2016-10" db="EMBL/GenBank/DDBJ databases">
        <authorList>
            <person name="de Groot N.N."/>
        </authorList>
    </citation>
    <scope>NUCLEOTIDE SEQUENCE [LARGE SCALE GENOMIC DNA]</scope>
    <source>
        <strain evidence="12 13">DSM 23553</strain>
    </source>
</reference>
<dbReference type="OrthoDB" id="9760358at2"/>
<organism evidence="12 13">
    <name type="scientific">Salinimicrobium catena</name>
    <dbReference type="NCBI Taxonomy" id="390640"/>
    <lineage>
        <taxon>Bacteria</taxon>
        <taxon>Pseudomonadati</taxon>
        <taxon>Bacteroidota</taxon>
        <taxon>Flavobacteriia</taxon>
        <taxon>Flavobacteriales</taxon>
        <taxon>Flavobacteriaceae</taxon>
        <taxon>Salinimicrobium</taxon>
    </lineage>
</organism>
<dbReference type="Gene3D" id="1.20.1560.10">
    <property type="entry name" value="ABC transporter type 1, transmembrane domain"/>
    <property type="match status" value="1"/>
</dbReference>
<evidence type="ECO:0000256" key="8">
    <source>
        <dbReference type="ARBA" id="ARBA00023136"/>
    </source>
</evidence>
<feature type="transmembrane region" description="Helical" evidence="9">
    <location>
        <begin position="20"/>
        <end position="41"/>
    </location>
</feature>
<dbReference type="InterPro" id="IPR003439">
    <property type="entry name" value="ABC_transporter-like_ATP-bd"/>
</dbReference>
<dbReference type="Gene3D" id="3.40.50.300">
    <property type="entry name" value="P-loop containing nucleotide triphosphate hydrolases"/>
    <property type="match status" value="1"/>
</dbReference>
<dbReference type="GO" id="GO:0005886">
    <property type="term" value="C:plasma membrane"/>
    <property type="evidence" value="ECO:0007669"/>
    <property type="project" value="UniProtKB-SubCell"/>
</dbReference>
<evidence type="ECO:0000259" key="10">
    <source>
        <dbReference type="PROSITE" id="PS50893"/>
    </source>
</evidence>
<dbReference type="EMBL" id="FNUG01000002">
    <property type="protein sequence ID" value="SEE77776.1"/>
    <property type="molecule type" value="Genomic_DNA"/>
</dbReference>
<dbReference type="GO" id="GO:0140359">
    <property type="term" value="F:ABC-type transporter activity"/>
    <property type="evidence" value="ECO:0007669"/>
    <property type="project" value="InterPro"/>
</dbReference>
<evidence type="ECO:0000256" key="5">
    <source>
        <dbReference type="ARBA" id="ARBA00022741"/>
    </source>
</evidence>
<accession>A0A1H5LL44</accession>
<comment type="subcellular location">
    <subcellularLocation>
        <location evidence="1">Cell membrane</location>
        <topology evidence="1">Multi-pass membrane protein</topology>
    </subcellularLocation>
</comment>
<keyword evidence="13" id="KW-1185">Reference proteome</keyword>
<keyword evidence="2" id="KW-0813">Transport</keyword>
<evidence type="ECO:0000256" key="2">
    <source>
        <dbReference type="ARBA" id="ARBA00022448"/>
    </source>
</evidence>
<keyword evidence="4 9" id="KW-0812">Transmembrane</keyword>
<name>A0A1H5LL44_9FLAO</name>
<protein>
    <submittedName>
        <fullName evidence="12">ABC-type multidrug transport system, ATPase and permease component</fullName>
    </submittedName>
</protein>
<keyword evidence="8 9" id="KW-0472">Membrane</keyword>
<dbReference type="Proteomes" id="UP000199448">
    <property type="component" value="Unassembled WGS sequence"/>
</dbReference>
<evidence type="ECO:0000256" key="3">
    <source>
        <dbReference type="ARBA" id="ARBA00022475"/>
    </source>
</evidence>
<feature type="transmembrane region" description="Helical" evidence="9">
    <location>
        <begin position="72"/>
        <end position="90"/>
    </location>
</feature>
<evidence type="ECO:0000256" key="1">
    <source>
        <dbReference type="ARBA" id="ARBA00004651"/>
    </source>
</evidence>
<dbReference type="PANTHER" id="PTHR24221:SF654">
    <property type="entry name" value="ATP-BINDING CASSETTE SUB-FAMILY B MEMBER 6"/>
    <property type="match status" value="1"/>
</dbReference>
<evidence type="ECO:0000256" key="9">
    <source>
        <dbReference type="SAM" id="Phobius"/>
    </source>
</evidence>
<dbReference type="GO" id="GO:0016887">
    <property type="term" value="F:ATP hydrolysis activity"/>
    <property type="evidence" value="ECO:0007669"/>
    <property type="project" value="InterPro"/>
</dbReference>
<dbReference type="GO" id="GO:0034040">
    <property type="term" value="F:ATPase-coupled lipid transmembrane transporter activity"/>
    <property type="evidence" value="ECO:0007669"/>
    <property type="project" value="TreeGrafter"/>
</dbReference>
<dbReference type="InterPro" id="IPR017871">
    <property type="entry name" value="ABC_transporter-like_CS"/>
</dbReference>
<keyword evidence="3" id="KW-1003">Cell membrane</keyword>
<gene>
    <name evidence="12" type="ORF">SAMN04488034_102330</name>
</gene>
<proteinExistence type="predicted"/>
<dbReference type="RefSeq" id="WP_093112657.1">
    <property type="nucleotide sequence ID" value="NZ_FNGG01000002.1"/>
</dbReference>
<dbReference type="InterPro" id="IPR039421">
    <property type="entry name" value="Type_1_exporter"/>
</dbReference>
<dbReference type="FunFam" id="3.40.50.300:FF:000299">
    <property type="entry name" value="ABC transporter ATP-binding protein/permease"/>
    <property type="match status" value="1"/>
</dbReference>
<dbReference type="STRING" id="390640.SAMN04488034_102330"/>
<evidence type="ECO:0000256" key="6">
    <source>
        <dbReference type="ARBA" id="ARBA00022840"/>
    </source>
</evidence>
<dbReference type="PROSITE" id="PS00211">
    <property type="entry name" value="ABC_TRANSPORTER_1"/>
    <property type="match status" value="1"/>
</dbReference>
<dbReference type="SMART" id="SM00382">
    <property type="entry name" value="AAA"/>
    <property type="match status" value="1"/>
</dbReference>
<feature type="transmembrane region" description="Helical" evidence="9">
    <location>
        <begin position="175"/>
        <end position="194"/>
    </location>
</feature>
<evidence type="ECO:0000259" key="11">
    <source>
        <dbReference type="PROSITE" id="PS50929"/>
    </source>
</evidence>
<dbReference type="InterPro" id="IPR011527">
    <property type="entry name" value="ABC1_TM_dom"/>
</dbReference>
<feature type="transmembrane region" description="Helical" evidence="9">
    <location>
        <begin position="260"/>
        <end position="281"/>
    </location>
</feature>
<dbReference type="AlphaFoldDB" id="A0A1H5LL44"/>
<keyword evidence="7 9" id="KW-1133">Transmembrane helix</keyword>
<dbReference type="PANTHER" id="PTHR24221">
    <property type="entry name" value="ATP-BINDING CASSETTE SUB-FAMILY B"/>
    <property type="match status" value="1"/>
</dbReference>
<feature type="domain" description="ABC transporter" evidence="10">
    <location>
        <begin position="349"/>
        <end position="584"/>
    </location>
</feature>